<dbReference type="PANTHER" id="PTHR30055:SF234">
    <property type="entry name" value="HTH-TYPE TRANSCRIPTIONAL REGULATOR BETI"/>
    <property type="match status" value="1"/>
</dbReference>
<dbReference type="Gene3D" id="1.10.357.10">
    <property type="entry name" value="Tetracycline Repressor, domain 2"/>
    <property type="match status" value="1"/>
</dbReference>
<evidence type="ECO:0000259" key="5">
    <source>
        <dbReference type="PROSITE" id="PS50977"/>
    </source>
</evidence>
<keyword evidence="2 4" id="KW-0238">DNA-binding</keyword>
<reference evidence="6 7" key="1">
    <citation type="submission" date="2019-02" db="EMBL/GenBank/DDBJ databases">
        <title>Deep-cultivation of Planctomycetes and their phenomic and genomic characterization uncovers novel biology.</title>
        <authorList>
            <person name="Wiegand S."/>
            <person name="Jogler M."/>
            <person name="Boedeker C."/>
            <person name="Pinto D."/>
            <person name="Vollmers J."/>
            <person name="Rivas-Marin E."/>
            <person name="Kohn T."/>
            <person name="Peeters S.H."/>
            <person name="Heuer A."/>
            <person name="Rast P."/>
            <person name="Oberbeckmann S."/>
            <person name="Bunk B."/>
            <person name="Jeske O."/>
            <person name="Meyerdierks A."/>
            <person name="Storesund J.E."/>
            <person name="Kallscheuer N."/>
            <person name="Luecker S."/>
            <person name="Lage O.M."/>
            <person name="Pohl T."/>
            <person name="Merkel B.J."/>
            <person name="Hornburger P."/>
            <person name="Mueller R.-W."/>
            <person name="Bruemmer F."/>
            <person name="Labrenz M."/>
            <person name="Spormann A.M."/>
            <person name="Op Den Camp H."/>
            <person name="Overmann J."/>
            <person name="Amann R."/>
            <person name="Jetten M.S.M."/>
            <person name="Mascher T."/>
            <person name="Medema M.H."/>
            <person name="Devos D.P."/>
            <person name="Kaster A.-K."/>
            <person name="Ovreas L."/>
            <person name="Rohde M."/>
            <person name="Galperin M.Y."/>
            <person name="Jogler C."/>
        </authorList>
    </citation>
    <scope>NUCLEOTIDE SEQUENCE [LARGE SCALE GENOMIC DNA]</scope>
    <source>
        <strain evidence="6 7">Pla52n</strain>
    </source>
</reference>
<feature type="DNA-binding region" description="H-T-H motif" evidence="4">
    <location>
        <begin position="35"/>
        <end position="54"/>
    </location>
</feature>
<dbReference type="RefSeq" id="WP_146521220.1">
    <property type="nucleotide sequence ID" value="NZ_CP151726.1"/>
</dbReference>
<keyword evidence="7" id="KW-1185">Reference proteome</keyword>
<evidence type="ECO:0000256" key="4">
    <source>
        <dbReference type="PROSITE-ProRule" id="PRU00335"/>
    </source>
</evidence>
<dbReference type="AlphaFoldDB" id="A0A5C6ATF1"/>
<dbReference type="PRINTS" id="PR00455">
    <property type="entry name" value="HTHTETR"/>
</dbReference>
<protein>
    <submittedName>
        <fullName evidence="6">Bacterial regulatory protein, tetR family</fullName>
    </submittedName>
</protein>
<dbReference type="OrthoDB" id="9814200at2"/>
<keyword evidence="1" id="KW-0805">Transcription regulation</keyword>
<dbReference type="Proteomes" id="UP000320176">
    <property type="component" value="Unassembled WGS sequence"/>
</dbReference>
<dbReference type="InterPro" id="IPR009057">
    <property type="entry name" value="Homeodomain-like_sf"/>
</dbReference>
<dbReference type="PROSITE" id="PS50977">
    <property type="entry name" value="HTH_TETR_2"/>
    <property type="match status" value="1"/>
</dbReference>
<evidence type="ECO:0000313" key="6">
    <source>
        <dbReference type="EMBL" id="TWU03000.1"/>
    </source>
</evidence>
<evidence type="ECO:0000256" key="1">
    <source>
        <dbReference type="ARBA" id="ARBA00023015"/>
    </source>
</evidence>
<dbReference type="Pfam" id="PF00440">
    <property type="entry name" value="TetR_N"/>
    <property type="match status" value="1"/>
</dbReference>
<evidence type="ECO:0000313" key="7">
    <source>
        <dbReference type="Proteomes" id="UP000320176"/>
    </source>
</evidence>
<gene>
    <name evidence="6" type="ORF">Pla52n_40890</name>
</gene>
<keyword evidence="3" id="KW-0804">Transcription</keyword>
<accession>A0A5C6ATF1</accession>
<dbReference type="GO" id="GO:0000976">
    <property type="term" value="F:transcription cis-regulatory region binding"/>
    <property type="evidence" value="ECO:0007669"/>
    <property type="project" value="TreeGrafter"/>
</dbReference>
<dbReference type="SUPFAM" id="SSF46689">
    <property type="entry name" value="Homeodomain-like"/>
    <property type="match status" value="1"/>
</dbReference>
<sequence length="261" mass="29132">MSTLTPKQAEIQSREARILELARPMVAQEGLAGLSMDAIAKEMAYAKGTIYNHFSCKEEILLALAIKANEKRLRLFEVAIERQPNARQKIAAIGVACEDFRVRFGDLFDIDCMVRHVAVWEKASDQRKQMMATCEQRCMAMVSQVGREALESGDLVLPRERGIEDVVFGLWSLTYGGMIIDATSPGLDQIGIRDTYAAIRRNCHALMDGYQWQPLYDAQADRKLVRNVRASLKRNVTLALDAQPIDESVTTPSKRPAGGSQ</sequence>
<dbReference type="PANTHER" id="PTHR30055">
    <property type="entry name" value="HTH-TYPE TRANSCRIPTIONAL REGULATOR RUTR"/>
    <property type="match status" value="1"/>
</dbReference>
<dbReference type="InterPro" id="IPR001647">
    <property type="entry name" value="HTH_TetR"/>
</dbReference>
<evidence type="ECO:0000256" key="3">
    <source>
        <dbReference type="ARBA" id="ARBA00023163"/>
    </source>
</evidence>
<evidence type="ECO:0000256" key="2">
    <source>
        <dbReference type="ARBA" id="ARBA00023125"/>
    </source>
</evidence>
<organism evidence="6 7">
    <name type="scientific">Stieleria varia</name>
    <dbReference type="NCBI Taxonomy" id="2528005"/>
    <lineage>
        <taxon>Bacteria</taxon>
        <taxon>Pseudomonadati</taxon>
        <taxon>Planctomycetota</taxon>
        <taxon>Planctomycetia</taxon>
        <taxon>Pirellulales</taxon>
        <taxon>Pirellulaceae</taxon>
        <taxon>Stieleria</taxon>
    </lineage>
</organism>
<comment type="caution">
    <text evidence="6">The sequence shown here is derived from an EMBL/GenBank/DDBJ whole genome shotgun (WGS) entry which is preliminary data.</text>
</comment>
<dbReference type="GO" id="GO:0003700">
    <property type="term" value="F:DNA-binding transcription factor activity"/>
    <property type="evidence" value="ECO:0007669"/>
    <property type="project" value="TreeGrafter"/>
</dbReference>
<dbReference type="EMBL" id="SJPN01000004">
    <property type="protein sequence ID" value="TWU03000.1"/>
    <property type="molecule type" value="Genomic_DNA"/>
</dbReference>
<feature type="domain" description="HTH tetR-type" evidence="5">
    <location>
        <begin position="12"/>
        <end position="72"/>
    </location>
</feature>
<dbReference type="InterPro" id="IPR050109">
    <property type="entry name" value="HTH-type_TetR-like_transc_reg"/>
</dbReference>
<name>A0A5C6ATF1_9BACT</name>
<proteinExistence type="predicted"/>